<dbReference type="InterPro" id="IPR019734">
    <property type="entry name" value="TPR_rpt"/>
</dbReference>
<feature type="domain" description="HTH cro/C1-type" evidence="3">
    <location>
        <begin position="14"/>
        <end position="69"/>
    </location>
</feature>
<dbReference type="GO" id="GO:0043531">
    <property type="term" value="F:ADP binding"/>
    <property type="evidence" value="ECO:0007669"/>
    <property type="project" value="InterPro"/>
</dbReference>
<dbReference type="SUPFAM" id="SSF48452">
    <property type="entry name" value="TPR-like"/>
    <property type="match status" value="2"/>
</dbReference>
<evidence type="ECO:0000313" key="5">
    <source>
        <dbReference type="Proteomes" id="UP000481360"/>
    </source>
</evidence>
<dbReference type="EMBL" id="JAAMPJ010000007">
    <property type="protein sequence ID" value="NGY62223.1"/>
    <property type="molecule type" value="Genomic_DNA"/>
</dbReference>
<gene>
    <name evidence="4" type="ORF">G7043_25175</name>
</gene>
<evidence type="ECO:0000313" key="4">
    <source>
        <dbReference type="EMBL" id="NGY62223.1"/>
    </source>
</evidence>
<dbReference type="SUPFAM" id="SSF52540">
    <property type="entry name" value="P-loop containing nucleoside triphosphate hydrolases"/>
    <property type="match status" value="1"/>
</dbReference>
<dbReference type="SMART" id="SM00028">
    <property type="entry name" value="TPR"/>
    <property type="match status" value="6"/>
</dbReference>
<name>A0A7C9RUI7_9PSEU</name>
<dbReference type="InterPro" id="IPR027417">
    <property type="entry name" value="P-loop_NTPase"/>
</dbReference>
<dbReference type="Pfam" id="PF13424">
    <property type="entry name" value="TPR_12"/>
    <property type="match status" value="2"/>
</dbReference>
<comment type="caution">
    <text evidence="4">The sequence shown here is derived from an EMBL/GenBank/DDBJ whole genome shotgun (WGS) entry which is preliminary data.</text>
</comment>
<keyword evidence="5" id="KW-1185">Reference proteome</keyword>
<dbReference type="SUPFAM" id="SSF47413">
    <property type="entry name" value="lambda repressor-like DNA-binding domains"/>
    <property type="match status" value="1"/>
</dbReference>
<reference evidence="4 5" key="1">
    <citation type="submission" date="2020-03" db="EMBL/GenBank/DDBJ databases">
        <title>Isolation and identification of active actinomycetes.</title>
        <authorList>
            <person name="Sun X."/>
        </authorList>
    </citation>
    <scope>NUCLEOTIDE SEQUENCE [LARGE SCALE GENOMIC DNA]</scope>
    <source>
        <strain evidence="4 5">NEAU-D13</strain>
    </source>
</reference>
<dbReference type="PROSITE" id="PS50943">
    <property type="entry name" value="HTH_CROC1"/>
    <property type="match status" value="1"/>
</dbReference>
<dbReference type="Gene3D" id="3.40.50.300">
    <property type="entry name" value="P-loop containing nucleotide triphosphate hydrolases"/>
    <property type="match status" value="1"/>
</dbReference>
<keyword evidence="1" id="KW-0802">TPR repeat</keyword>
<dbReference type="Pfam" id="PF13560">
    <property type="entry name" value="HTH_31"/>
    <property type="match status" value="1"/>
</dbReference>
<dbReference type="AlphaFoldDB" id="A0A7C9RUI7"/>
<evidence type="ECO:0000256" key="2">
    <source>
        <dbReference type="SAM" id="MobiDB-lite"/>
    </source>
</evidence>
<feature type="repeat" description="TPR" evidence="1">
    <location>
        <begin position="655"/>
        <end position="688"/>
    </location>
</feature>
<accession>A0A7C9RUI7</accession>
<dbReference type="PANTHER" id="PTHR47691:SF3">
    <property type="entry name" value="HTH-TYPE TRANSCRIPTIONAL REGULATOR RV0890C-RELATED"/>
    <property type="match status" value="1"/>
</dbReference>
<dbReference type="InterPro" id="IPR010982">
    <property type="entry name" value="Lambda_DNA-bd_dom_sf"/>
</dbReference>
<dbReference type="InterPro" id="IPR011990">
    <property type="entry name" value="TPR-like_helical_dom_sf"/>
</dbReference>
<evidence type="ECO:0000256" key="1">
    <source>
        <dbReference type="PROSITE-ProRule" id="PRU00339"/>
    </source>
</evidence>
<sequence>MSSGAGGPTLGTLLRGWRERALLTQEQLADKAGLNVRTVRRLEKGELFRPRSASVRSLAEALGLDTAELATLTGAVSGTPESRRHPADPLPRQLPAPVTAFVGRTRELALLTETVPADTVVITAIDGMAGVGKTALALRAAHQLSDRYPDGELFADLHGHTRTMAPVEPADLLARLVGALGVESESIPQHVDDRAALYRSLLADRRMLIVLDNAADEAQVLPLLPGAGGSRVLITSRRRLVGLGSATTVSVDVLPLPDAIALFTAAAGYERVAGAPREALVDLVRCCGVLPLALRLAAARLKAHPSWTVEHLLQRLEAGHRRLTELRGGQHSVPAALDLSYRDLTTQDRHAYRLLGLHVGVHLTPEAAAAMLATEVAPASALLERLLEVHLLEEQVPGRYTFHDLIRAHAAAAADEEEPEVERRAALTRLLDRYGQTASAVMDRLYPYEADMRPRLDGERTEAPADAAAWLEAELPNLLPLTRFAAEHGFAAHARHLAGTLHRWLRTRGRYSEATSLHERVLAAARAAGDRVGEVDALIGLSEIDALDGHHEAAADKAGRSLDIARVIEHRLGELRALVSLGFIYLEQAKLLPAADHYRQALDTARVMGHRTGELDALIGTGHVERALGRYEQAIDHLAEALDIARSTGHHTSESRALIGLGYVHLKRDELVQASERFTRALELARDAGYRVGELSSLAALGDLHRLRERHDEARECFQDIADLSRRIGNRNWEFEAVHALGRLHHDVGRHRDALEHHDRALVLAADLRQPGDQARAHDGLAHAHTALASHERARHHWSLALDILTSLGIDETDERGVDVRTIRAHLSR</sequence>
<dbReference type="PROSITE" id="PS50005">
    <property type="entry name" value="TPR"/>
    <property type="match status" value="2"/>
</dbReference>
<dbReference type="InterPro" id="IPR001387">
    <property type="entry name" value="Cro/C1-type_HTH"/>
</dbReference>
<organism evidence="4 5">
    <name type="scientific">Lentzea alba</name>
    <dbReference type="NCBI Taxonomy" id="2714351"/>
    <lineage>
        <taxon>Bacteria</taxon>
        <taxon>Bacillati</taxon>
        <taxon>Actinomycetota</taxon>
        <taxon>Actinomycetes</taxon>
        <taxon>Pseudonocardiales</taxon>
        <taxon>Pseudonocardiaceae</taxon>
        <taxon>Lentzea</taxon>
    </lineage>
</organism>
<evidence type="ECO:0000259" key="3">
    <source>
        <dbReference type="PROSITE" id="PS50943"/>
    </source>
</evidence>
<feature type="region of interest" description="Disordered" evidence="2">
    <location>
        <begin position="74"/>
        <end position="93"/>
    </location>
</feature>
<dbReference type="Proteomes" id="UP000481360">
    <property type="component" value="Unassembled WGS sequence"/>
</dbReference>
<dbReference type="RefSeq" id="WP_166049515.1">
    <property type="nucleotide sequence ID" value="NZ_JAAMPJ010000007.1"/>
</dbReference>
<dbReference type="Gene3D" id="1.10.260.40">
    <property type="entry name" value="lambda repressor-like DNA-binding domains"/>
    <property type="match status" value="1"/>
</dbReference>
<dbReference type="CDD" id="cd00093">
    <property type="entry name" value="HTH_XRE"/>
    <property type="match status" value="1"/>
</dbReference>
<dbReference type="PANTHER" id="PTHR47691">
    <property type="entry name" value="REGULATOR-RELATED"/>
    <property type="match status" value="1"/>
</dbReference>
<proteinExistence type="predicted"/>
<dbReference type="Gene3D" id="1.25.40.10">
    <property type="entry name" value="Tetratricopeptide repeat domain"/>
    <property type="match status" value="2"/>
</dbReference>
<dbReference type="Pfam" id="PF00931">
    <property type="entry name" value="NB-ARC"/>
    <property type="match status" value="1"/>
</dbReference>
<dbReference type="InterPro" id="IPR002182">
    <property type="entry name" value="NB-ARC"/>
</dbReference>
<dbReference type="PRINTS" id="PR00364">
    <property type="entry name" value="DISEASERSIST"/>
</dbReference>
<dbReference type="SMART" id="SM00530">
    <property type="entry name" value="HTH_XRE"/>
    <property type="match status" value="1"/>
</dbReference>
<dbReference type="GO" id="GO:0003677">
    <property type="term" value="F:DNA binding"/>
    <property type="evidence" value="ECO:0007669"/>
    <property type="project" value="InterPro"/>
</dbReference>
<dbReference type="Pfam" id="PF13176">
    <property type="entry name" value="TPR_7"/>
    <property type="match status" value="1"/>
</dbReference>
<feature type="repeat" description="TPR" evidence="1">
    <location>
        <begin position="615"/>
        <end position="648"/>
    </location>
</feature>
<protein>
    <submittedName>
        <fullName evidence="4">Tetratricopeptide repeat protein</fullName>
    </submittedName>
</protein>